<evidence type="ECO:0000313" key="2">
    <source>
        <dbReference type="Proteomes" id="UP000595140"/>
    </source>
</evidence>
<feature type="non-terminal residue" evidence="1">
    <location>
        <position position="24"/>
    </location>
</feature>
<sequence length="24" mass="2605">MAYLHLKVSLGAAINRNGEKSGFK</sequence>
<dbReference type="Proteomes" id="UP000595140">
    <property type="component" value="Unassembled WGS sequence"/>
</dbReference>
<protein>
    <submittedName>
        <fullName evidence="1">Uncharacterized protein</fullName>
    </submittedName>
</protein>
<evidence type="ECO:0000313" key="1">
    <source>
        <dbReference type="EMBL" id="VFR02624.1"/>
    </source>
</evidence>
<organism evidence="1 2">
    <name type="scientific">Cuscuta campestris</name>
    <dbReference type="NCBI Taxonomy" id="132261"/>
    <lineage>
        <taxon>Eukaryota</taxon>
        <taxon>Viridiplantae</taxon>
        <taxon>Streptophyta</taxon>
        <taxon>Embryophyta</taxon>
        <taxon>Tracheophyta</taxon>
        <taxon>Spermatophyta</taxon>
        <taxon>Magnoliopsida</taxon>
        <taxon>eudicotyledons</taxon>
        <taxon>Gunneridae</taxon>
        <taxon>Pentapetalae</taxon>
        <taxon>asterids</taxon>
        <taxon>lamiids</taxon>
        <taxon>Solanales</taxon>
        <taxon>Convolvulaceae</taxon>
        <taxon>Cuscuteae</taxon>
        <taxon>Cuscuta</taxon>
        <taxon>Cuscuta subgen. Grammica</taxon>
        <taxon>Cuscuta sect. Cleistogrammica</taxon>
    </lineage>
</organism>
<accession>A0A484NNC3</accession>
<name>A0A484NNC3_9ASTE</name>
<keyword evidence="2" id="KW-1185">Reference proteome</keyword>
<dbReference type="AlphaFoldDB" id="A0A484NNC3"/>
<gene>
    <name evidence="1" type="ORF">CCAM_LOCUS44399</name>
</gene>
<dbReference type="EMBL" id="OOIL02006832">
    <property type="protein sequence ID" value="VFR02624.1"/>
    <property type="molecule type" value="Genomic_DNA"/>
</dbReference>
<reference evidence="1 2" key="1">
    <citation type="submission" date="2018-04" db="EMBL/GenBank/DDBJ databases">
        <authorList>
            <person name="Vogel A."/>
        </authorList>
    </citation>
    <scope>NUCLEOTIDE SEQUENCE [LARGE SCALE GENOMIC DNA]</scope>
</reference>
<proteinExistence type="predicted"/>